<accession>E6UBT2</accession>
<name>E6UBT2_RUMA7</name>
<proteinExistence type="predicted"/>
<dbReference type="OrthoDB" id="9801454at2"/>
<dbReference type="AlphaFoldDB" id="E6UBT2"/>
<reference evidence="2 3" key="1">
    <citation type="journal article" date="2011" name="J. Bacteriol.">
        <title>Complete genome of the cellulolytic ruminal bacterium Ruminococcus albus 7.</title>
        <authorList>
            <person name="Suen G."/>
            <person name="Stevenson D.M."/>
            <person name="Bruce D.C."/>
            <person name="Chertkov O."/>
            <person name="Copeland A."/>
            <person name="Cheng J.F."/>
            <person name="Detter C."/>
            <person name="Detter J.C."/>
            <person name="Goodwin L.A."/>
            <person name="Han C.S."/>
            <person name="Hauser L.J."/>
            <person name="Ivanova N.N."/>
            <person name="Kyrpides N.C."/>
            <person name="Land M.L."/>
            <person name="Lapidus A."/>
            <person name="Lucas S."/>
            <person name="Ovchinnikova G."/>
            <person name="Pitluck S."/>
            <person name="Tapia R."/>
            <person name="Woyke T."/>
            <person name="Boyum J."/>
            <person name="Mead D."/>
            <person name="Weimer P.J."/>
        </authorList>
    </citation>
    <scope>NUCLEOTIDE SEQUENCE [LARGE SCALE GENOMIC DNA]</scope>
    <source>
        <strain evidence="3">ATCC 27210 / DSM 20455 / JCM 14654 / NCDO 2250 / 7</strain>
    </source>
</reference>
<gene>
    <name evidence="2" type="ordered locus">Rumal_0112</name>
</gene>
<dbReference type="RefSeq" id="WP_013496868.1">
    <property type="nucleotide sequence ID" value="NC_014833.1"/>
</dbReference>
<evidence type="ECO:0000313" key="3">
    <source>
        <dbReference type="Proteomes" id="UP000006919"/>
    </source>
</evidence>
<dbReference type="STRING" id="697329.Rumal_0112"/>
<feature type="domain" description="CinA C-terminal" evidence="1">
    <location>
        <begin position="18"/>
        <end position="171"/>
    </location>
</feature>
<dbReference type="KEGG" id="ral:Rumal_0112"/>
<dbReference type="Gene3D" id="3.90.950.20">
    <property type="entry name" value="CinA-like"/>
    <property type="match status" value="1"/>
</dbReference>
<sequence length="187" mass="20263">MNFAEDYKVVTESIDIVTEGVVKYMLMKSVTISTAESCTGGMVSECITAVSGASGMFKGGVCTYTEDIKMKVLGVKKETLERYTVYSSQVASEMSLGARKLFGTDCAVGITGLAGPSGGTEEKPVGTVYVSVRYGSKELSRVLKLYEEYEKLDREMIRRITVLKTMQMVCELCGIPIGQGDHNDGNV</sequence>
<evidence type="ECO:0000259" key="1">
    <source>
        <dbReference type="Pfam" id="PF02464"/>
    </source>
</evidence>
<evidence type="ECO:0000313" key="2">
    <source>
        <dbReference type="EMBL" id="ADU20674.1"/>
    </source>
</evidence>
<dbReference type="Proteomes" id="UP000006919">
    <property type="component" value="Chromosome"/>
</dbReference>
<dbReference type="SUPFAM" id="SSF142433">
    <property type="entry name" value="CinA-like"/>
    <property type="match status" value="1"/>
</dbReference>
<dbReference type="NCBIfam" id="TIGR00199">
    <property type="entry name" value="PncC_domain"/>
    <property type="match status" value="1"/>
</dbReference>
<dbReference type="InterPro" id="IPR036653">
    <property type="entry name" value="CinA-like_C"/>
</dbReference>
<dbReference type="eggNOG" id="COG1546">
    <property type="taxonomic scope" value="Bacteria"/>
</dbReference>
<organism evidence="2 3">
    <name type="scientific">Ruminococcus albus (strain ATCC 27210 / DSM 20455 / JCM 14654 / NCDO 2250 / 7)</name>
    <dbReference type="NCBI Taxonomy" id="697329"/>
    <lineage>
        <taxon>Bacteria</taxon>
        <taxon>Bacillati</taxon>
        <taxon>Bacillota</taxon>
        <taxon>Clostridia</taxon>
        <taxon>Eubacteriales</taxon>
        <taxon>Oscillospiraceae</taxon>
        <taxon>Ruminococcus</taxon>
    </lineage>
</organism>
<dbReference type="InterPro" id="IPR008136">
    <property type="entry name" value="CinA_C"/>
</dbReference>
<protein>
    <submittedName>
        <fullName evidence="2">CinA domain protein</fullName>
    </submittedName>
</protein>
<dbReference type="Pfam" id="PF02464">
    <property type="entry name" value="CinA"/>
    <property type="match status" value="1"/>
</dbReference>
<dbReference type="EMBL" id="CP002403">
    <property type="protein sequence ID" value="ADU20674.1"/>
    <property type="molecule type" value="Genomic_DNA"/>
</dbReference>
<dbReference type="HOGENOM" id="CLU_030805_1_2_9"/>